<dbReference type="InterPro" id="IPR033132">
    <property type="entry name" value="GH_1_N_CS"/>
</dbReference>
<sequence>MNLLRFVILSILYVKVTSEPCNGTFPDGFKWGIATSAYQVEGAWNESGKSRHIWDKYTHDGLAYNHDRGDKAGDSYHHLEEDVQLVKKLHVNYYRFSISWTRIIPHPTKQSKGVNNAGIDYYNRLINELIKNDIEPFVTIYHWDLPLSLQEELGGWNSSDVIDHYVRYADVLFNNFGDRVKHWLTFNEPWVICWMGYGSAEYAPSVKEPIFTPYRCGHNILKAHAETYHLYKRKYFKTQQGKVGITLNTDNMHPKEEKNASHKAAAERAQQFNLGWFANPIFGTGDYPEVMKEYIMKKSRKLKLLPRLPTFNDEEKQKLKGSADFLGLNQYTTSLVEPYTTDVIGYPGDVDVKLSHDPKWKTSGSTWLFVTPWGFREVLNWIKREYNNVRVYITENGITDNNGTLNDVFRVRYYREYIHNLLRAVRDDGCNVQGYIAWCLLDTFEWSSGNHEKFGLYQVDFSDPNRKRTAKKSAGYYSRIVRDNGFKNDEELCTREKEVSTPGNSGSYMDMNYFIVLTFLIWTIKTFS</sequence>
<keyword evidence="5" id="KW-0326">Glycosidase</keyword>
<dbReference type="InterPro" id="IPR001360">
    <property type="entry name" value="Glyco_hydro_1"/>
</dbReference>
<keyword evidence="9" id="KW-1185">Reference proteome</keyword>
<evidence type="ECO:0000313" key="8">
    <source>
        <dbReference type="EMBL" id="KAK3091544.1"/>
    </source>
</evidence>
<feature type="signal peptide" evidence="7">
    <location>
        <begin position="1"/>
        <end position="18"/>
    </location>
</feature>
<dbReference type="PANTHER" id="PTHR10353">
    <property type="entry name" value="GLYCOSYL HYDROLASE"/>
    <property type="match status" value="1"/>
</dbReference>
<comment type="caution">
    <text evidence="8">The sequence shown here is derived from an EMBL/GenBank/DDBJ whole genome shotgun (WGS) entry which is preliminary data.</text>
</comment>
<comment type="similarity">
    <text evidence="1 6">Belongs to the glycosyl hydrolase 1 family.</text>
</comment>
<reference evidence="8" key="1">
    <citation type="submission" date="2019-08" db="EMBL/GenBank/DDBJ databases">
        <title>The improved chromosome-level genome for the pearl oyster Pinctada fucata martensii using PacBio sequencing and Hi-C.</title>
        <authorList>
            <person name="Zheng Z."/>
        </authorList>
    </citation>
    <scope>NUCLEOTIDE SEQUENCE</scope>
    <source>
        <strain evidence="8">ZZ-2019</strain>
        <tissue evidence="8">Adductor muscle</tissue>
    </source>
</reference>
<dbReference type="InterPro" id="IPR017853">
    <property type="entry name" value="GH"/>
</dbReference>
<accession>A0AA88XTN3</accession>
<keyword evidence="3" id="KW-0378">Hydrolase</keyword>
<feature type="chain" id="PRO_5041642788" evidence="7">
    <location>
        <begin position="19"/>
        <end position="528"/>
    </location>
</feature>
<evidence type="ECO:0000313" key="9">
    <source>
        <dbReference type="Proteomes" id="UP001186944"/>
    </source>
</evidence>
<evidence type="ECO:0000256" key="5">
    <source>
        <dbReference type="ARBA" id="ARBA00023295"/>
    </source>
</evidence>
<dbReference type="PROSITE" id="PS00653">
    <property type="entry name" value="GLYCOSYL_HYDROL_F1_2"/>
    <property type="match status" value="1"/>
</dbReference>
<dbReference type="PRINTS" id="PR00131">
    <property type="entry name" value="GLHYDRLASE1"/>
</dbReference>
<dbReference type="GO" id="GO:0008422">
    <property type="term" value="F:beta-glucosidase activity"/>
    <property type="evidence" value="ECO:0007669"/>
    <property type="project" value="TreeGrafter"/>
</dbReference>
<evidence type="ECO:0000256" key="1">
    <source>
        <dbReference type="ARBA" id="ARBA00010838"/>
    </source>
</evidence>
<dbReference type="AlphaFoldDB" id="A0AA88XTN3"/>
<evidence type="ECO:0000256" key="6">
    <source>
        <dbReference type="RuleBase" id="RU003690"/>
    </source>
</evidence>
<dbReference type="GO" id="GO:0005975">
    <property type="term" value="P:carbohydrate metabolic process"/>
    <property type="evidence" value="ECO:0007669"/>
    <property type="project" value="InterPro"/>
</dbReference>
<proteinExistence type="inferred from homology"/>
<gene>
    <name evidence="8" type="ORF">FSP39_020649</name>
</gene>
<evidence type="ECO:0000256" key="7">
    <source>
        <dbReference type="SAM" id="SignalP"/>
    </source>
</evidence>
<dbReference type="FunFam" id="3.20.20.80:FF:000013">
    <property type="entry name" value="lactase-phlorizin hydrolase"/>
    <property type="match status" value="1"/>
</dbReference>
<dbReference type="Gene3D" id="3.20.20.80">
    <property type="entry name" value="Glycosidases"/>
    <property type="match status" value="1"/>
</dbReference>
<organism evidence="8 9">
    <name type="scientific">Pinctada imbricata</name>
    <name type="common">Atlantic pearl-oyster</name>
    <name type="synonym">Pinctada martensii</name>
    <dbReference type="NCBI Taxonomy" id="66713"/>
    <lineage>
        <taxon>Eukaryota</taxon>
        <taxon>Metazoa</taxon>
        <taxon>Spiralia</taxon>
        <taxon>Lophotrochozoa</taxon>
        <taxon>Mollusca</taxon>
        <taxon>Bivalvia</taxon>
        <taxon>Autobranchia</taxon>
        <taxon>Pteriomorphia</taxon>
        <taxon>Pterioida</taxon>
        <taxon>Pterioidea</taxon>
        <taxon>Pteriidae</taxon>
        <taxon>Pinctada</taxon>
    </lineage>
</organism>
<dbReference type="Proteomes" id="UP001186944">
    <property type="component" value="Unassembled WGS sequence"/>
</dbReference>
<dbReference type="SUPFAM" id="SSF51445">
    <property type="entry name" value="(Trans)glycosidases"/>
    <property type="match status" value="1"/>
</dbReference>
<keyword evidence="7" id="KW-0732">Signal</keyword>
<evidence type="ECO:0000256" key="4">
    <source>
        <dbReference type="ARBA" id="ARBA00023180"/>
    </source>
</evidence>
<evidence type="ECO:0000256" key="3">
    <source>
        <dbReference type="ARBA" id="ARBA00022801"/>
    </source>
</evidence>
<protein>
    <submittedName>
        <fullName evidence="8">Uncharacterized protein</fullName>
    </submittedName>
</protein>
<evidence type="ECO:0000256" key="2">
    <source>
        <dbReference type="ARBA" id="ARBA00011738"/>
    </source>
</evidence>
<dbReference type="EMBL" id="VSWD01000010">
    <property type="protein sequence ID" value="KAK3091544.1"/>
    <property type="molecule type" value="Genomic_DNA"/>
</dbReference>
<dbReference type="Pfam" id="PF00232">
    <property type="entry name" value="Glyco_hydro_1"/>
    <property type="match status" value="1"/>
</dbReference>
<name>A0AA88XTN3_PINIB</name>
<keyword evidence="4" id="KW-0325">Glycoprotein</keyword>
<dbReference type="PANTHER" id="PTHR10353:SF36">
    <property type="entry name" value="LP05116P"/>
    <property type="match status" value="1"/>
</dbReference>
<comment type="subunit">
    <text evidence="2">Homodimer.</text>
</comment>